<dbReference type="STRING" id="137265.SAMN05421684_4456"/>
<sequence>MNYARQTAFSDPGAYAHLLDKLPTDPRELTATVRNVLTHYHDPNVTLPADRAEDINNRWIERVLATDQGRHDCPLAEPRAAEDRVGGCCRDFSLLTVSALRHQGVPARVRIGFADYFFVPGFHHDHVVVDYWDGSRWVLADPQIGPGDWPFDPDDMPRPNGAGTPFATAAAVWTAHRRGEVDPATYGVGPGIPIGGDWFIRDYVIAELAARQGDELLLWDIWGDMSDSVDEAGAALADELAALLLAADAGDEAASDELADRYAKDDRLNPRGQVRCLSPTGDETMVDLATRVSAPAPARAGH</sequence>
<reference evidence="3" key="1">
    <citation type="submission" date="2016-10" db="EMBL/GenBank/DDBJ databases">
        <authorList>
            <person name="Varghese N."/>
            <person name="Submissions S."/>
        </authorList>
    </citation>
    <scope>NUCLEOTIDE SEQUENCE [LARGE SCALE GENOMIC DNA]</scope>
    <source>
        <strain evidence="3">DSM 44718</strain>
    </source>
</reference>
<dbReference type="Proteomes" id="UP000199632">
    <property type="component" value="Unassembled WGS sequence"/>
</dbReference>
<dbReference type="OrthoDB" id="148799at2"/>
<evidence type="ECO:0000259" key="1">
    <source>
        <dbReference type="Pfam" id="PF01841"/>
    </source>
</evidence>
<organism evidence="2 3">
    <name type="scientific">Asanoa ishikariensis</name>
    <dbReference type="NCBI Taxonomy" id="137265"/>
    <lineage>
        <taxon>Bacteria</taxon>
        <taxon>Bacillati</taxon>
        <taxon>Actinomycetota</taxon>
        <taxon>Actinomycetes</taxon>
        <taxon>Micromonosporales</taxon>
        <taxon>Micromonosporaceae</taxon>
        <taxon>Asanoa</taxon>
    </lineage>
</organism>
<evidence type="ECO:0000313" key="3">
    <source>
        <dbReference type="Proteomes" id="UP000199632"/>
    </source>
</evidence>
<feature type="domain" description="Transglutaminase-like" evidence="1">
    <location>
        <begin position="78"/>
        <end position="142"/>
    </location>
</feature>
<name>A0A1H3S1W6_9ACTN</name>
<dbReference type="EMBL" id="FNQB01000002">
    <property type="protein sequence ID" value="SDZ31840.1"/>
    <property type="molecule type" value="Genomic_DNA"/>
</dbReference>
<dbReference type="InterPro" id="IPR002931">
    <property type="entry name" value="Transglutaminase-like"/>
</dbReference>
<protein>
    <submittedName>
        <fullName evidence="2">Transglutaminase-like superfamily protein</fullName>
    </submittedName>
</protein>
<proteinExistence type="predicted"/>
<dbReference type="RefSeq" id="WP_090795825.1">
    <property type="nucleotide sequence ID" value="NZ_BOND01000020.1"/>
</dbReference>
<dbReference type="AlphaFoldDB" id="A0A1H3S1W6"/>
<dbReference type="Gene3D" id="3.10.620.30">
    <property type="match status" value="1"/>
</dbReference>
<dbReference type="Pfam" id="PF01841">
    <property type="entry name" value="Transglut_core"/>
    <property type="match status" value="1"/>
</dbReference>
<evidence type="ECO:0000313" key="2">
    <source>
        <dbReference type="EMBL" id="SDZ31840.1"/>
    </source>
</evidence>
<dbReference type="SUPFAM" id="SSF54001">
    <property type="entry name" value="Cysteine proteinases"/>
    <property type="match status" value="1"/>
</dbReference>
<gene>
    <name evidence="2" type="ORF">SAMN05421684_4456</name>
</gene>
<keyword evidence="3" id="KW-1185">Reference proteome</keyword>
<accession>A0A1H3S1W6</accession>
<dbReference type="InterPro" id="IPR038765">
    <property type="entry name" value="Papain-like_cys_pep_sf"/>
</dbReference>